<evidence type="ECO:0000313" key="8">
    <source>
        <dbReference type="EMBL" id="KDO23162.1"/>
    </source>
</evidence>
<dbReference type="GO" id="GO:0008270">
    <property type="term" value="F:zinc ion binding"/>
    <property type="evidence" value="ECO:0007669"/>
    <property type="project" value="UniProtKB-KW"/>
</dbReference>
<evidence type="ECO:0000256" key="3">
    <source>
        <dbReference type="ARBA" id="ARBA00022771"/>
    </source>
</evidence>
<evidence type="ECO:0000256" key="6">
    <source>
        <dbReference type="SAM" id="Coils"/>
    </source>
</evidence>
<dbReference type="SUPFAM" id="SSF90229">
    <property type="entry name" value="CCCH zinc finger"/>
    <property type="match status" value="1"/>
</dbReference>
<dbReference type="Pfam" id="PF00642">
    <property type="entry name" value="zf-CCCH"/>
    <property type="match status" value="1"/>
</dbReference>
<dbReference type="InterPro" id="IPR012677">
    <property type="entry name" value="Nucleotide-bd_a/b_plait_sf"/>
</dbReference>
<evidence type="ECO:0000256" key="5">
    <source>
        <dbReference type="PROSITE-ProRule" id="PRU00723"/>
    </source>
</evidence>
<evidence type="ECO:0000256" key="1">
    <source>
        <dbReference type="ARBA" id="ARBA00022723"/>
    </source>
</evidence>
<dbReference type="OMA" id="ANCTRYH"/>
<keyword evidence="9" id="KW-1185">Reference proteome</keyword>
<protein>
    <recommendedName>
        <fullName evidence="7">C3H1-type domain-containing protein</fullName>
    </recommendedName>
</protein>
<organism evidence="8 9">
    <name type="scientific">Saprolegnia parasitica (strain CBS 223.65)</name>
    <dbReference type="NCBI Taxonomy" id="695850"/>
    <lineage>
        <taxon>Eukaryota</taxon>
        <taxon>Sar</taxon>
        <taxon>Stramenopiles</taxon>
        <taxon>Oomycota</taxon>
        <taxon>Saprolegniomycetes</taxon>
        <taxon>Saprolegniales</taxon>
        <taxon>Saprolegniaceae</taxon>
        <taxon>Saprolegnia</taxon>
    </lineage>
</organism>
<dbReference type="Proteomes" id="UP000030745">
    <property type="component" value="Unassembled WGS sequence"/>
</dbReference>
<keyword evidence="6" id="KW-0175">Coiled coil</keyword>
<feature type="domain" description="C3H1-type" evidence="7">
    <location>
        <begin position="140"/>
        <end position="168"/>
    </location>
</feature>
<feature type="zinc finger region" description="C3H1-type" evidence="5">
    <location>
        <begin position="271"/>
        <end position="298"/>
    </location>
</feature>
<dbReference type="PROSITE" id="PS50103">
    <property type="entry name" value="ZF_C3H1"/>
    <property type="match status" value="2"/>
</dbReference>
<name>A0A067C8P5_SAPPC</name>
<dbReference type="InterPro" id="IPR035979">
    <property type="entry name" value="RBD_domain_sf"/>
</dbReference>
<dbReference type="VEuPathDB" id="FungiDB:SPRG_09970"/>
<dbReference type="GO" id="GO:0003723">
    <property type="term" value="F:RNA binding"/>
    <property type="evidence" value="ECO:0007669"/>
    <property type="project" value="InterPro"/>
</dbReference>
<dbReference type="RefSeq" id="XP_012206114.1">
    <property type="nucleotide sequence ID" value="XM_012350724.1"/>
</dbReference>
<gene>
    <name evidence="8" type="ORF">SPRG_09970</name>
</gene>
<dbReference type="OrthoDB" id="75923at2759"/>
<feature type="zinc finger region" description="C3H1-type" evidence="5">
    <location>
        <begin position="140"/>
        <end position="168"/>
    </location>
</feature>
<evidence type="ECO:0000313" key="9">
    <source>
        <dbReference type="Proteomes" id="UP000030745"/>
    </source>
</evidence>
<keyword evidence="3 5" id="KW-0863">Zinc-finger</keyword>
<keyword evidence="1 5" id="KW-0479">Metal-binding</keyword>
<accession>A0A067C8P5</accession>
<dbReference type="SUPFAM" id="SSF54928">
    <property type="entry name" value="RNA-binding domain, RBD"/>
    <property type="match status" value="1"/>
</dbReference>
<proteinExistence type="predicted"/>
<feature type="coiled-coil region" evidence="6">
    <location>
        <begin position="79"/>
        <end position="136"/>
    </location>
</feature>
<dbReference type="EMBL" id="KK583257">
    <property type="protein sequence ID" value="KDO23162.1"/>
    <property type="molecule type" value="Genomic_DNA"/>
</dbReference>
<evidence type="ECO:0000256" key="2">
    <source>
        <dbReference type="ARBA" id="ARBA00022737"/>
    </source>
</evidence>
<dbReference type="Gene3D" id="3.30.70.330">
    <property type="match status" value="1"/>
</dbReference>
<dbReference type="PANTHER" id="PTHR12620">
    <property type="entry name" value="U2 SNRNP AUXILIARY FACTOR, SMALL SUBUNIT"/>
    <property type="match status" value="1"/>
</dbReference>
<dbReference type="AlphaFoldDB" id="A0A067C8P5"/>
<evidence type="ECO:0000256" key="4">
    <source>
        <dbReference type="ARBA" id="ARBA00022833"/>
    </source>
</evidence>
<dbReference type="GeneID" id="24132107"/>
<dbReference type="InterPro" id="IPR009145">
    <property type="entry name" value="U2AF_small"/>
</dbReference>
<dbReference type="PRINTS" id="PR01848">
    <property type="entry name" value="U2AUXFACTOR"/>
</dbReference>
<dbReference type="SMART" id="SM00356">
    <property type="entry name" value="ZnF_C3H1"/>
    <property type="match status" value="2"/>
</dbReference>
<dbReference type="GO" id="GO:0000398">
    <property type="term" value="P:mRNA splicing, via spliceosome"/>
    <property type="evidence" value="ECO:0007669"/>
    <property type="project" value="InterPro"/>
</dbReference>
<evidence type="ECO:0000259" key="7">
    <source>
        <dbReference type="PROSITE" id="PS50103"/>
    </source>
</evidence>
<feature type="domain" description="C3H1-type" evidence="7">
    <location>
        <begin position="271"/>
        <end position="298"/>
    </location>
</feature>
<reference evidence="8 9" key="1">
    <citation type="journal article" date="2013" name="PLoS Genet.">
        <title>Distinctive expansion of potential virulence genes in the genome of the oomycete fish pathogen Saprolegnia parasitica.</title>
        <authorList>
            <person name="Jiang R.H."/>
            <person name="de Bruijn I."/>
            <person name="Haas B.J."/>
            <person name="Belmonte R."/>
            <person name="Lobach L."/>
            <person name="Christie J."/>
            <person name="van den Ackerveken G."/>
            <person name="Bottin A."/>
            <person name="Bulone V."/>
            <person name="Diaz-Moreno S.M."/>
            <person name="Dumas B."/>
            <person name="Fan L."/>
            <person name="Gaulin E."/>
            <person name="Govers F."/>
            <person name="Grenville-Briggs L.J."/>
            <person name="Horner N.R."/>
            <person name="Levin J.Z."/>
            <person name="Mammella M."/>
            <person name="Meijer H.J."/>
            <person name="Morris P."/>
            <person name="Nusbaum C."/>
            <person name="Oome S."/>
            <person name="Phillips A.J."/>
            <person name="van Rooyen D."/>
            <person name="Rzeszutek E."/>
            <person name="Saraiva M."/>
            <person name="Secombes C.J."/>
            <person name="Seidl M.F."/>
            <person name="Snel B."/>
            <person name="Stassen J.H."/>
            <person name="Sykes S."/>
            <person name="Tripathy S."/>
            <person name="van den Berg H."/>
            <person name="Vega-Arreguin J.C."/>
            <person name="Wawra S."/>
            <person name="Young S.K."/>
            <person name="Zeng Q."/>
            <person name="Dieguez-Uribeondo J."/>
            <person name="Russ C."/>
            <person name="Tyler B.M."/>
            <person name="van West P."/>
        </authorList>
    </citation>
    <scope>NUCLEOTIDE SEQUENCE [LARGE SCALE GENOMIC DNA]</scope>
    <source>
        <strain evidence="8 9">CBS 223.65</strain>
    </source>
</reference>
<keyword evidence="4 5" id="KW-0862">Zinc</keyword>
<sequence>MATARTRAKNALKRRKRRLQRQLEEDLRSVLHEGREESVKEALEAEYMASEENTQRVHAAWIAANASTDAAFAKRQRILAERQRLMESIKQQVEQEKMEIEAAEKERAEAMESLRLERQEARRADEKHRAQVLESMSPKKQREVVCSFYARTGICRFGANCTRYHTPVMSSRFMLVQGMHAIQLAAEDTLEIDEKQLRRAYADFYNDVLTEFLKFGFVVQLTTCCNLAPHLRGNVYVEYQTEAAAAAAVHALFGRFYAGKQLYPTLVPMSSWAQGICGLYQQRRCTRGRDCNYLHPFATPVEVTPSYRYRRRSSPRTQPKTI</sequence>
<dbReference type="STRING" id="695850.A0A067C8P5"/>
<dbReference type="InterPro" id="IPR000571">
    <property type="entry name" value="Znf_CCCH"/>
</dbReference>
<dbReference type="InterPro" id="IPR036855">
    <property type="entry name" value="Znf_CCCH_sf"/>
</dbReference>
<keyword evidence="2" id="KW-0677">Repeat</keyword>
<dbReference type="GO" id="GO:0089701">
    <property type="term" value="C:U2AF complex"/>
    <property type="evidence" value="ECO:0007669"/>
    <property type="project" value="InterPro"/>
</dbReference>
<dbReference type="KEGG" id="spar:SPRG_09970"/>